<organism evidence="2 3">
    <name type="scientific">Winogradskyella sediminis</name>
    <dbReference type="NCBI Taxonomy" id="1382466"/>
    <lineage>
        <taxon>Bacteria</taxon>
        <taxon>Pseudomonadati</taxon>
        <taxon>Bacteroidota</taxon>
        <taxon>Flavobacteriia</taxon>
        <taxon>Flavobacteriales</taxon>
        <taxon>Flavobacteriaceae</taxon>
        <taxon>Winogradskyella</taxon>
    </lineage>
</organism>
<protein>
    <recommendedName>
        <fullName evidence="4">DoxX-like family protein</fullName>
    </recommendedName>
</protein>
<dbReference type="AlphaFoldDB" id="A0A1H1LMN9"/>
<gene>
    <name evidence="2" type="ORF">SAMN04489797_0023</name>
</gene>
<feature type="transmembrane region" description="Helical" evidence="1">
    <location>
        <begin position="12"/>
        <end position="36"/>
    </location>
</feature>
<sequence length="141" mass="15928">MTNIKRKPPISFWIISVLALLWNGAGVMAYIGRAFMTDEIIAQLPKEQQAEFLVEYPAWYTAAFALAVFCGALGCITLLIRKKWAYPLFIISALGAIVQHIYLFITVEMDAPTLIMPILVIVICIFLIWYAKKSISKGWIN</sequence>
<keyword evidence="3" id="KW-1185">Reference proteome</keyword>
<keyword evidence="1" id="KW-0812">Transmembrane</keyword>
<keyword evidence="1" id="KW-1133">Transmembrane helix</keyword>
<proteinExistence type="predicted"/>
<evidence type="ECO:0000313" key="2">
    <source>
        <dbReference type="EMBL" id="SDR75580.1"/>
    </source>
</evidence>
<feature type="transmembrane region" description="Helical" evidence="1">
    <location>
        <begin position="56"/>
        <end position="79"/>
    </location>
</feature>
<feature type="transmembrane region" description="Helical" evidence="1">
    <location>
        <begin position="86"/>
        <end position="105"/>
    </location>
</feature>
<feature type="transmembrane region" description="Helical" evidence="1">
    <location>
        <begin position="111"/>
        <end position="131"/>
    </location>
</feature>
<reference evidence="2 3" key="1">
    <citation type="submission" date="2016-10" db="EMBL/GenBank/DDBJ databases">
        <authorList>
            <person name="Varghese N."/>
            <person name="Submissions S."/>
        </authorList>
    </citation>
    <scope>NUCLEOTIDE SEQUENCE [LARGE SCALE GENOMIC DNA]</scope>
    <source>
        <strain evidence="2 3">RHA_55</strain>
    </source>
</reference>
<dbReference type="EMBL" id="LT629774">
    <property type="protein sequence ID" value="SDR75580.1"/>
    <property type="molecule type" value="Genomic_DNA"/>
</dbReference>
<name>A0A1H1LMN9_9FLAO</name>
<dbReference type="RefSeq" id="WP_092443058.1">
    <property type="nucleotide sequence ID" value="NZ_JBLXAG010000035.1"/>
</dbReference>
<evidence type="ECO:0000313" key="3">
    <source>
        <dbReference type="Proteomes" id="UP000198963"/>
    </source>
</evidence>
<accession>A0A1H1LMN9</accession>
<keyword evidence="1" id="KW-0472">Membrane</keyword>
<dbReference type="STRING" id="1249933.SAMN04489797_0023"/>
<dbReference type="Proteomes" id="UP000198963">
    <property type="component" value="Chromosome I"/>
</dbReference>
<evidence type="ECO:0000256" key="1">
    <source>
        <dbReference type="SAM" id="Phobius"/>
    </source>
</evidence>
<evidence type="ECO:0008006" key="4">
    <source>
        <dbReference type="Google" id="ProtNLM"/>
    </source>
</evidence>